<dbReference type="Pfam" id="PF06737">
    <property type="entry name" value="Transglycosylas"/>
    <property type="match status" value="1"/>
</dbReference>
<feature type="domain" description="G5" evidence="5">
    <location>
        <begin position="93"/>
        <end position="175"/>
    </location>
</feature>
<dbReference type="Proteomes" id="UP000271272">
    <property type="component" value="Unassembled WGS sequence"/>
</dbReference>
<evidence type="ECO:0000259" key="5">
    <source>
        <dbReference type="PROSITE" id="PS51109"/>
    </source>
</evidence>
<comment type="similarity">
    <text evidence="1">Belongs to the transglycosylase family. Rpf subfamily.</text>
</comment>
<dbReference type="SMART" id="SM01208">
    <property type="entry name" value="G5"/>
    <property type="match status" value="1"/>
</dbReference>
<dbReference type="Pfam" id="PF07501">
    <property type="entry name" value="G5"/>
    <property type="match status" value="1"/>
</dbReference>
<sequence length="309" mass="30631">MAPMDNTAPQPPTALPDAEASSAASGAAPEPRHRASVLTRSALVAAGLSLIVSGGAYAAVQVAGDGSSGQSTLAGAALGGEAEAAPTGQALTVEAPSSSVTMVTEDVTEAHTTVEKETDSLPEGETKVETQGVDGVTRTVYEVTTVDGQEASRTPVSTVVLTQRVDEVVLVGTGKAQSTPAPSTAAPDSGATTSKGEAEPSPQAPSEGSGSSSSSDSGSSSGGSGGASADDSGVWAQLAQCESGGNPSTNTGNGYYGLYQFSLSTWQSVGGTGLPSDASAEEQTMRAQMLQQRAGWGQWPHCAAKLGLL</sequence>
<keyword evidence="7" id="KW-1185">Reference proteome</keyword>
<proteinExistence type="inferred from homology"/>
<dbReference type="SUPFAM" id="SSF53955">
    <property type="entry name" value="Lysozyme-like"/>
    <property type="match status" value="1"/>
</dbReference>
<evidence type="ECO:0000256" key="3">
    <source>
        <dbReference type="ARBA" id="ARBA00022801"/>
    </source>
</evidence>
<evidence type="ECO:0000256" key="1">
    <source>
        <dbReference type="ARBA" id="ARBA00010830"/>
    </source>
</evidence>
<keyword evidence="2" id="KW-0732">Signal</keyword>
<keyword evidence="3" id="KW-0378">Hydrolase</keyword>
<evidence type="ECO:0000313" key="7">
    <source>
        <dbReference type="Proteomes" id="UP000271272"/>
    </source>
</evidence>
<dbReference type="CDD" id="cd13925">
    <property type="entry name" value="RPF"/>
    <property type="match status" value="1"/>
</dbReference>
<dbReference type="InterPro" id="IPR023346">
    <property type="entry name" value="Lysozyme-like_dom_sf"/>
</dbReference>
<dbReference type="Gene3D" id="2.20.230.10">
    <property type="entry name" value="Resuscitation-promoting factor rpfb"/>
    <property type="match status" value="1"/>
</dbReference>
<reference evidence="6 7" key="1">
    <citation type="submission" date="2018-11" db="EMBL/GenBank/DDBJ databases">
        <title>Genomes From Bacteria Associated with the Canine Oral Cavity: a Test Case for Automated Genome-Based Taxonomic Assignment.</title>
        <authorList>
            <person name="Coil D.A."/>
            <person name="Jospin G."/>
            <person name="Darling A.E."/>
            <person name="Wallis C."/>
            <person name="Davis I.J."/>
            <person name="Harris S."/>
            <person name="Eisen J.A."/>
            <person name="Holcombe L.J."/>
            <person name="O'Flynn C."/>
        </authorList>
    </citation>
    <scope>NUCLEOTIDE SEQUENCE [LARGE SCALE GENOMIC DNA]</scope>
    <source>
        <strain evidence="6 7">OH5050</strain>
    </source>
</reference>
<dbReference type="SMR" id="A0A3P1V543"/>
<evidence type="ECO:0000256" key="2">
    <source>
        <dbReference type="ARBA" id="ARBA00022729"/>
    </source>
</evidence>
<dbReference type="InterPro" id="IPR010618">
    <property type="entry name" value="RPF"/>
</dbReference>
<dbReference type="PROSITE" id="PS51109">
    <property type="entry name" value="G5"/>
    <property type="match status" value="1"/>
</dbReference>
<dbReference type="EMBL" id="RQZC01000008">
    <property type="protein sequence ID" value="RRD29354.1"/>
    <property type="molecule type" value="Genomic_DNA"/>
</dbReference>
<comment type="caution">
    <text evidence="6">The sequence shown here is derived from an EMBL/GenBank/DDBJ whole genome shotgun (WGS) entry which is preliminary data.</text>
</comment>
<feature type="region of interest" description="Disordered" evidence="4">
    <location>
        <begin position="1"/>
        <end position="35"/>
    </location>
</feature>
<evidence type="ECO:0000313" key="6">
    <source>
        <dbReference type="EMBL" id="RRD29354.1"/>
    </source>
</evidence>
<dbReference type="AlphaFoldDB" id="A0A3P1V543"/>
<feature type="region of interest" description="Disordered" evidence="4">
    <location>
        <begin position="173"/>
        <end position="231"/>
    </location>
</feature>
<evidence type="ECO:0000256" key="4">
    <source>
        <dbReference type="SAM" id="MobiDB-lite"/>
    </source>
</evidence>
<name>A0A3P1V543_9ACTO</name>
<organism evidence="6 7">
    <name type="scientific">Actinomyces bowdenii</name>
    <dbReference type="NCBI Taxonomy" id="131109"/>
    <lineage>
        <taxon>Bacteria</taxon>
        <taxon>Bacillati</taxon>
        <taxon>Actinomycetota</taxon>
        <taxon>Actinomycetes</taxon>
        <taxon>Actinomycetales</taxon>
        <taxon>Actinomycetaceae</taxon>
        <taxon>Actinomyces</taxon>
    </lineage>
</organism>
<accession>A0A3P1V543</accession>
<protein>
    <submittedName>
        <fullName evidence="6">Resuscitation-promoting factor</fullName>
    </submittedName>
</protein>
<dbReference type="InterPro" id="IPR011098">
    <property type="entry name" value="G5_dom"/>
</dbReference>
<dbReference type="GO" id="GO:0016787">
    <property type="term" value="F:hydrolase activity"/>
    <property type="evidence" value="ECO:0007669"/>
    <property type="project" value="UniProtKB-KW"/>
</dbReference>
<dbReference type="OrthoDB" id="1404170at2"/>
<feature type="compositionally biased region" description="Low complexity" evidence="4">
    <location>
        <begin position="18"/>
        <end position="28"/>
    </location>
</feature>
<gene>
    <name evidence="6" type="ORF">EII10_06755</name>
</gene>
<dbReference type="Gene3D" id="1.10.530.10">
    <property type="match status" value="1"/>
</dbReference>
<feature type="compositionally biased region" description="Low complexity" evidence="4">
    <location>
        <begin position="178"/>
        <end position="219"/>
    </location>
</feature>